<reference evidence="3" key="1">
    <citation type="submission" date="2022-11" db="UniProtKB">
        <authorList>
            <consortium name="WormBaseParasite"/>
        </authorList>
    </citation>
    <scope>IDENTIFICATION</scope>
</reference>
<evidence type="ECO:0000313" key="3">
    <source>
        <dbReference type="WBParaSite" id="nRc.2.0.1.t25005-RA"/>
    </source>
</evidence>
<dbReference type="AlphaFoldDB" id="A0A915JEQ8"/>
<dbReference type="Proteomes" id="UP000887565">
    <property type="component" value="Unplaced"/>
</dbReference>
<proteinExistence type="predicted"/>
<evidence type="ECO:0000256" key="1">
    <source>
        <dbReference type="SAM" id="MobiDB-lite"/>
    </source>
</evidence>
<accession>A0A915JEQ8</accession>
<feature type="region of interest" description="Disordered" evidence="1">
    <location>
        <begin position="59"/>
        <end position="79"/>
    </location>
</feature>
<dbReference type="WBParaSite" id="nRc.2.0.1.t25005-RA">
    <property type="protein sequence ID" value="nRc.2.0.1.t25005-RA"/>
    <property type="gene ID" value="nRc.2.0.1.g25005"/>
</dbReference>
<name>A0A915JEQ8_ROMCU</name>
<protein>
    <submittedName>
        <fullName evidence="3">Uncharacterized protein</fullName>
    </submittedName>
</protein>
<evidence type="ECO:0000313" key="2">
    <source>
        <dbReference type="Proteomes" id="UP000887565"/>
    </source>
</evidence>
<organism evidence="2 3">
    <name type="scientific">Romanomermis culicivorax</name>
    <name type="common">Nematode worm</name>
    <dbReference type="NCBI Taxonomy" id="13658"/>
    <lineage>
        <taxon>Eukaryota</taxon>
        <taxon>Metazoa</taxon>
        <taxon>Ecdysozoa</taxon>
        <taxon>Nematoda</taxon>
        <taxon>Enoplea</taxon>
        <taxon>Dorylaimia</taxon>
        <taxon>Mermithida</taxon>
        <taxon>Mermithoidea</taxon>
        <taxon>Mermithidae</taxon>
        <taxon>Romanomermis</taxon>
    </lineage>
</organism>
<sequence>MPLFYQLTIREQAKDFTNVQQLTNAIAKACSVINATKAEIGTVDCPILLNQVEPETPVQGLPQPFNHHFDGPGSMDRSQDRYCDCTLSTDC</sequence>
<keyword evidence="2" id="KW-1185">Reference proteome</keyword>